<reference evidence="3 4" key="1">
    <citation type="journal article" date="2016" name="Int. J. Syst. Evol. Microbiol.">
        <title>Paenibacillus damxungensis sp. nov., isolated from raw yak (Bos grunniens) milk.</title>
        <authorList>
            <person name="Wu Z."/>
            <person name="Gao C."/>
            <person name="Han J."/>
            <person name="Liu Z."/>
        </authorList>
    </citation>
    <scope>NUCLEOTIDE SEQUENCE [LARGE SCALE GENOMIC DNA]</scope>
    <source>
        <strain evidence="3 4">BD3526</strain>
        <plasmid evidence="3 4">unnamed1</plasmid>
    </source>
</reference>
<dbReference type="Proteomes" id="UP000078148">
    <property type="component" value="Plasmid unnamed1"/>
</dbReference>
<feature type="compositionally biased region" description="Basic residues" evidence="1">
    <location>
        <begin position="1"/>
        <end position="12"/>
    </location>
</feature>
<dbReference type="PANTHER" id="PTHR30121:SF6">
    <property type="entry name" value="SLR6007 PROTEIN"/>
    <property type="match status" value="1"/>
</dbReference>
<dbReference type="Pfam" id="PF19044">
    <property type="entry name" value="P-loop_TraG"/>
    <property type="match status" value="1"/>
</dbReference>
<geneLocation type="plasmid" evidence="3 4">
    <name>unnamed1</name>
</geneLocation>
<feature type="domain" description="TraG P-loop" evidence="2">
    <location>
        <begin position="291"/>
        <end position="358"/>
    </location>
</feature>
<dbReference type="InterPro" id="IPR027417">
    <property type="entry name" value="P-loop_NTPase"/>
</dbReference>
<feature type="compositionally biased region" description="Basic and acidic residues" evidence="1">
    <location>
        <begin position="13"/>
        <end position="23"/>
    </location>
</feature>
<protein>
    <recommendedName>
        <fullName evidence="2">TraG P-loop domain-containing protein</fullName>
    </recommendedName>
</protein>
<dbReference type="SUPFAM" id="SSF52540">
    <property type="entry name" value="P-loop containing nucleoside triphosphate hydrolases"/>
    <property type="match status" value="1"/>
</dbReference>
<proteinExistence type="predicted"/>
<keyword evidence="3" id="KW-0614">Plasmid</keyword>
<evidence type="ECO:0000313" key="4">
    <source>
        <dbReference type="Proteomes" id="UP000078148"/>
    </source>
</evidence>
<dbReference type="EMBL" id="CP021170">
    <property type="protein sequence ID" value="ARR10729.1"/>
    <property type="molecule type" value="Genomic_DNA"/>
</dbReference>
<dbReference type="RefSeq" id="WP_087071431.1">
    <property type="nucleotide sequence ID" value="NZ_CP021170.1"/>
</dbReference>
<dbReference type="Gene3D" id="3.40.50.300">
    <property type="entry name" value="P-loop containing nucleotide triphosphate hydrolases"/>
    <property type="match status" value="2"/>
</dbReference>
<dbReference type="InterPro" id="IPR051162">
    <property type="entry name" value="T4SS_component"/>
</dbReference>
<evidence type="ECO:0000313" key="3">
    <source>
        <dbReference type="EMBL" id="ARR10729.1"/>
    </source>
</evidence>
<gene>
    <name evidence="3" type="ORF">AR543_p0121</name>
</gene>
<evidence type="ECO:0000259" key="2">
    <source>
        <dbReference type="Pfam" id="PF19044"/>
    </source>
</evidence>
<accession>A0A1X9T4E1</accession>
<name>A0A1X9T4E1_9BACL</name>
<organism evidence="3 4">
    <name type="scientific">Paenibacillus bovis</name>
    <dbReference type="NCBI Taxonomy" id="1616788"/>
    <lineage>
        <taxon>Bacteria</taxon>
        <taxon>Bacillati</taxon>
        <taxon>Bacillota</taxon>
        <taxon>Bacilli</taxon>
        <taxon>Bacillales</taxon>
        <taxon>Paenibacillaceae</taxon>
        <taxon>Paenibacillus</taxon>
    </lineage>
</organism>
<keyword evidence="4" id="KW-1185">Reference proteome</keyword>
<dbReference type="AlphaFoldDB" id="A0A1X9T4E1"/>
<dbReference type="InterPro" id="IPR043964">
    <property type="entry name" value="P-loop_TraG"/>
</dbReference>
<feature type="region of interest" description="Disordered" evidence="1">
    <location>
        <begin position="1"/>
        <end position="33"/>
    </location>
</feature>
<sequence>MNKIQLKWRWKKKNEEEQQEHETPLQPPDEDPPLHAAKRLLKYWKKRKFHLQINPDTIEKKGRLQVAVNGKQSTTGHFVRVLMIKDYPPSILVGYLDHLEEMIEGKGVTLSKKIRYAESTLKWNNSMKNQLKRLDRNINEQSPTDPARKAELLAKETIESIRDATLHNNKKLVEVTTFLTLSAAKEYQLDDAESMLKNWFDEMDGKLDNLRREQAEAMRQVSPVYDKNTKRSKFFNKRHYGRVLTDDVAAGTYPLTRGSFSDTEGPYFGRRTEDGSFCFINICDPNDPRAQNLTVFGKTGSGKSFFLKALVVSLLQENIFVYVFDLDGEWRELCEAVGGIYIDQTASTGNYFDPMVIMPKLPGLDKAIEGYNRQRYSNALDMTLRTFSMLAGELERFHIFEIGEAIEAIYTKAGIERQRPDTWNPGYLDESTRPTIHKVFQVLKERAKDEQNEGREHAYYVYDRVKIYFEGIYRYIFSKEESLEHIIGAKATAPLVVYKVGEGIIDSDNEKQKSEKSQQAHLKMSMAFDIVNSSIARNKVEGVRFSAVLVDEGQRQTKNRMLRDAIFSWYTAIRKLNGLMILASNTPAIMLDYSDGVGMWENTNVRVYFYMETSAVRSLAQHSTIPQEIQEGIEASEDTQTYFLEYHKRYDQLWMDVPEEEAELYKTRGLNQEAS</sequence>
<evidence type="ECO:0000256" key="1">
    <source>
        <dbReference type="SAM" id="MobiDB-lite"/>
    </source>
</evidence>
<dbReference type="PANTHER" id="PTHR30121">
    <property type="entry name" value="UNCHARACTERIZED PROTEIN YJGR-RELATED"/>
    <property type="match status" value="1"/>
</dbReference>
<dbReference type="KEGG" id="pbv:AR543_p0121"/>
<dbReference type="OrthoDB" id="9804380at2"/>